<dbReference type="GO" id="GO:0008270">
    <property type="term" value="F:zinc ion binding"/>
    <property type="evidence" value="ECO:0007669"/>
    <property type="project" value="UniProtKB-UniRule"/>
</dbReference>
<dbReference type="EMBL" id="JACVVX010000001">
    <property type="protein sequence ID" value="MBD0414238.1"/>
    <property type="molecule type" value="Genomic_DNA"/>
</dbReference>
<evidence type="ECO:0000256" key="7">
    <source>
        <dbReference type="ARBA" id="ARBA00022741"/>
    </source>
</evidence>
<keyword evidence="10 15" id="KW-0067">ATP-binding</keyword>
<keyword evidence="12 15" id="KW-0482">Metalloprotease</keyword>
<dbReference type="GO" id="GO:0005886">
    <property type="term" value="C:plasma membrane"/>
    <property type="evidence" value="ECO:0007669"/>
    <property type="project" value="UniProtKB-SubCell"/>
</dbReference>
<dbReference type="PROSITE" id="PS00674">
    <property type="entry name" value="AAA"/>
    <property type="match status" value="1"/>
</dbReference>
<keyword evidence="20" id="KW-1185">Reference proteome</keyword>
<comment type="similarity">
    <text evidence="2 15">In the C-terminal section; belongs to the peptidase M41 family.</text>
</comment>
<keyword evidence="7 15" id="KW-0547">Nucleotide-binding</keyword>
<evidence type="ECO:0000313" key="19">
    <source>
        <dbReference type="EMBL" id="MBD0414238.1"/>
    </source>
</evidence>
<evidence type="ECO:0000256" key="13">
    <source>
        <dbReference type="ARBA" id="ARBA00023136"/>
    </source>
</evidence>
<dbReference type="GO" id="GO:0005524">
    <property type="term" value="F:ATP binding"/>
    <property type="evidence" value="ECO:0007669"/>
    <property type="project" value="UniProtKB-UniRule"/>
</dbReference>
<dbReference type="InterPro" id="IPR003960">
    <property type="entry name" value="ATPase_AAA_CS"/>
</dbReference>
<dbReference type="InterPro" id="IPR003593">
    <property type="entry name" value="AAA+_ATPase"/>
</dbReference>
<gene>
    <name evidence="15 19" type="primary">ftsH</name>
    <name evidence="19" type="ORF">ICI42_06180</name>
</gene>
<dbReference type="InterPro" id="IPR000642">
    <property type="entry name" value="Peptidase_M41"/>
</dbReference>
<comment type="function">
    <text evidence="15">Acts as a processive, ATP-dependent zinc metallopeptidase for both cytoplasmic and membrane proteins. Plays a role in the quality control of integral membrane proteins.</text>
</comment>
<dbReference type="Pfam" id="PF17862">
    <property type="entry name" value="AAA_lid_3"/>
    <property type="match status" value="1"/>
</dbReference>
<evidence type="ECO:0000256" key="12">
    <source>
        <dbReference type="ARBA" id="ARBA00023049"/>
    </source>
</evidence>
<dbReference type="NCBIfam" id="TIGR01241">
    <property type="entry name" value="FtsH_fam"/>
    <property type="match status" value="1"/>
</dbReference>
<dbReference type="Pfam" id="PF01434">
    <property type="entry name" value="Peptidase_M41"/>
    <property type="match status" value="1"/>
</dbReference>
<dbReference type="Gene3D" id="1.10.8.60">
    <property type="match status" value="1"/>
</dbReference>
<feature type="binding site" evidence="15">
    <location>
        <position position="419"/>
    </location>
    <ligand>
        <name>Zn(2+)</name>
        <dbReference type="ChEBI" id="CHEBI:29105"/>
        <note>catalytic</note>
    </ligand>
</feature>
<feature type="compositionally biased region" description="Low complexity" evidence="17">
    <location>
        <begin position="636"/>
        <end position="645"/>
    </location>
</feature>
<organism evidence="19 20">
    <name type="scientific">Oryzicola mucosus</name>
    <dbReference type="NCBI Taxonomy" id="2767425"/>
    <lineage>
        <taxon>Bacteria</taxon>
        <taxon>Pseudomonadati</taxon>
        <taxon>Pseudomonadota</taxon>
        <taxon>Alphaproteobacteria</taxon>
        <taxon>Hyphomicrobiales</taxon>
        <taxon>Phyllobacteriaceae</taxon>
        <taxon>Oryzicola</taxon>
    </lineage>
</organism>
<dbReference type="Pfam" id="PF00004">
    <property type="entry name" value="AAA"/>
    <property type="match status" value="1"/>
</dbReference>
<dbReference type="FunFam" id="1.10.8.60:FF:000001">
    <property type="entry name" value="ATP-dependent zinc metalloprotease FtsH"/>
    <property type="match status" value="1"/>
</dbReference>
<evidence type="ECO:0000256" key="3">
    <source>
        <dbReference type="ARBA" id="ARBA00022475"/>
    </source>
</evidence>
<dbReference type="AlphaFoldDB" id="A0A8J6U1B6"/>
<comment type="subcellular location">
    <subcellularLocation>
        <location evidence="15">Cell membrane</location>
        <topology evidence="15">Multi-pass membrane protein</topology>
        <orientation evidence="15">Cytoplasmic side</orientation>
    </subcellularLocation>
    <subcellularLocation>
        <location evidence="1">Membrane</location>
    </subcellularLocation>
</comment>
<dbReference type="GO" id="GO:0004222">
    <property type="term" value="F:metalloendopeptidase activity"/>
    <property type="evidence" value="ECO:0007669"/>
    <property type="project" value="InterPro"/>
</dbReference>
<evidence type="ECO:0000313" key="20">
    <source>
        <dbReference type="Proteomes" id="UP000643405"/>
    </source>
</evidence>
<dbReference type="Gene3D" id="1.20.58.760">
    <property type="entry name" value="Peptidase M41"/>
    <property type="match status" value="1"/>
</dbReference>
<feature type="transmembrane region" description="Helical" evidence="15">
    <location>
        <begin position="105"/>
        <end position="125"/>
    </location>
</feature>
<protein>
    <recommendedName>
        <fullName evidence="15">ATP-dependent zinc metalloprotease FtsH</fullName>
        <ecNumber evidence="15">3.4.24.-</ecNumber>
    </recommendedName>
</protein>
<dbReference type="InterPro" id="IPR003959">
    <property type="entry name" value="ATPase_AAA_core"/>
</dbReference>
<evidence type="ECO:0000256" key="11">
    <source>
        <dbReference type="ARBA" id="ARBA00022989"/>
    </source>
</evidence>
<evidence type="ECO:0000259" key="18">
    <source>
        <dbReference type="SMART" id="SM00382"/>
    </source>
</evidence>
<dbReference type="Gene3D" id="3.40.50.300">
    <property type="entry name" value="P-loop containing nucleotide triphosphate hydrolases"/>
    <property type="match status" value="1"/>
</dbReference>
<dbReference type="InterPro" id="IPR027417">
    <property type="entry name" value="P-loop_NTPase"/>
</dbReference>
<keyword evidence="13 15" id="KW-0472">Membrane</keyword>
<dbReference type="InterPro" id="IPR005936">
    <property type="entry name" value="FtsH"/>
</dbReference>
<reference evidence="19" key="1">
    <citation type="submission" date="2020-09" db="EMBL/GenBank/DDBJ databases">
        <title>Genome seq and assembly of Tianweitania sp.</title>
        <authorList>
            <person name="Chhetri G."/>
        </authorList>
    </citation>
    <scope>NUCLEOTIDE SEQUENCE</scope>
    <source>
        <strain evidence="19">Rool2</strain>
    </source>
</reference>
<dbReference type="FunFam" id="1.20.58.760:FF:000001">
    <property type="entry name" value="ATP-dependent zinc metalloprotease FtsH"/>
    <property type="match status" value="1"/>
</dbReference>
<keyword evidence="9 15" id="KW-0862">Zinc</keyword>
<dbReference type="SUPFAM" id="SSF52540">
    <property type="entry name" value="P-loop containing nucleoside triphosphate hydrolases"/>
    <property type="match status" value="1"/>
</dbReference>
<dbReference type="InterPro" id="IPR037219">
    <property type="entry name" value="Peptidase_M41-like"/>
</dbReference>
<evidence type="ECO:0000256" key="9">
    <source>
        <dbReference type="ARBA" id="ARBA00022833"/>
    </source>
</evidence>
<dbReference type="RefSeq" id="WP_188163607.1">
    <property type="nucleotide sequence ID" value="NZ_JACVVX010000001.1"/>
</dbReference>
<feature type="transmembrane region" description="Helical" evidence="15">
    <location>
        <begin position="7"/>
        <end position="25"/>
    </location>
</feature>
<feature type="domain" description="AAA+ ATPase" evidence="18">
    <location>
        <begin position="189"/>
        <end position="328"/>
    </location>
</feature>
<comment type="cofactor">
    <cofactor evidence="15">
        <name>Zn(2+)</name>
        <dbReference type="ChEBI" id="CHEBI:29105"/>
    </cofactor>
    <text evidence="15">Binds 1 zinc ion per subunit.</text>
</comment>
<evidence type="ECO:0000256" key="5">
    <source>
        <dbReference type="ARBA" id="ARBA00022692"/>
    </source>
</evidence>
<evidence type="ECO:0000256" key="15">
    <source>
        <dbReference type="HAMAP-Rule" id="MF_01458"/>
    </source>
</evidence>
<proteinExistence type="inferred from homology"/>
<evidence type="ECO:0000256" key="14">
    <source>
        <dbReference type="ARBA" id="ARBA00061570"/>
    </source>
</evidence>
<dbReference type="GO" id="GO:0030163">
    <property type="term" value="P:protein catabolic process"/>
    <property type="evidence" value="ECO:0007669"/>
    <property type="project" value="UniProtKB-UniRule"/>
</dbReference>
<keyword evidence="4 15" id="KW-0645">Protease</keyword>
<dbReference type="Gene3D" id="3.30.720.210">
    <property type="match status" value="1"/>
</dbReference>
<dbReference type="GO" id="GO:0016887">
    <property type="term" value="F:ATP hydrolysis activity"/>
    <property type="evidence" value="ECO:0007669"/>
    <property type="project" value="UniProtKB-UniRule"/>
</dbReference>
<name>A0A8J6U1B6_9HYPH</name>
<comment type="subunit">
    <text evidence="15">Homohexamer.</text>
</comment>
<dbReference type="PANTHER" id="PTHR23076">
    <property type="entry name" value="METALLOPROTEASE M41 FTSH"/>
    <property type="match status" value="1"/>
</dbReference>
<dbReference type="GO" id="GO:0006508">
    <property type="term" value="P:proteolysis"/>
    <property type="evidence" value="ECO:0007669"/>
    <property type="project" value="UniProtKB-KW"/>
</dbReference>
<keyword evidence="3 15" id="KW-1003">Cell membrane</keyword>
<dbReference type="InterPro" id="IPR041569">
    <property type="entry name" value="AAA_lid_3"/>
</dbReference>
<evidence type="ECO:0000256" key="8">
    <source>
        <dbReference type="ARBA" id="ARBA00022801"/>
    </source>
</evidence>
<evidence type="ECO:0000256" key="6">
    <source>
        <dbReference type="ARBA" id="ARBA00022723"/>
    </source>
</evidence>
<evidence type="ECO:0000256" key="2">
    <source>
        <dbReference type="ARBA" id="ARBA00010044"/>
    </source>
</evidence>
<evidence type="ECO:0000256" key="10">
    <source>
        <dbReference type="ARBA" id="ARBA00022840"/>
    </source>
</evidence>
<feature type="binding site" evidence="15">
    <location>
        <position position="423"/>
    </location>
    <ligand>
        <name>Zn(2+)</name>
        <dbReference type="ChEBI" id="CHEBI:29105"/>
        <note>catalytic</note>
    </ligand>
</feature>
<dbReference type="HAMAP" id="MF_01458">
    <property type="entry name" value="FtsH"/>
    <property type="match status" value="1"/>
</dbReference>
<evidence type="ECO:0000256" key="17">
    <source>
        <dbReference type="SAM" id="MobiDB-lite"/>
    </source>
</evidence>
<feature type="binding site" evidence="15">
    <location>
        <begin position="197"/>
        <end position="204"/>
    </location>
    <ligand>
        <name>ATP</name>
        <dbReference type="ChEBI" id="CHEBI:30616"/>
    </ligand>
</feature>
<keyword evidence="11 15" id="KW-1133">Transmembrane helix</keyword>
<sequence length="645" mass="70968">MNPNYRNFALWAIIAVLLIALFNLFQTGQSRTNSREVAYSQFLQDLNSGRVKDVTIAGDRITGTYVDNSTAFQTYSPGDSSLVPRLEEKNVTINARPESDGSNSLFGYMLSWLPMILILGVWIFFMRQMQSGSGRAMGFGKSKAKLLTEAHGRITFQDVAGVDEAKEDLEEIVEFLRDPQKFQRLGGKIPRGVLLVGPPGTGKTLLARSVAGEANVPFFTISGSDFVEMFVGVGASRVRDMFEQAKKNAPCIIFIDEIDAVGRHRGAGLGGGNDEREQTLNQLLVEMDGFEPNESIILIAATNRPDVLDPALLRPGRFDRQVTVPNPDVNGREKILKVHVRNVPLAPNVDLKVLARGTPGFSGADLANLINEGALLAARRNKRLVTMQEFEDAKDKVMMGAERRSLAMTPEEKKNTAYHEAGHAIIALMLSETIDPIHKATIIPRGRSLGMVMTLPESDRYNWTYEKAIARLIMLFGGREAEILTFGKEKVTTGAAGDIQMATGLARSMVMEWGMSEKLGRVRYRSNEQEVFLGHSVAQSNNMSEETAKLIDEEVRRLIEFGETEARKLITKNKATFIAIAEALLEYETLTGDELRAIMKGEKPVHDLGDDTPPSRGSTVPKAGTTRGKKKGPEPEGGMEPQPQG</sequence>
<dbReference type="Pfam" id="PF06480">
    <property type="entry name" value="FtsH_ext"/>
    <property type="match status" value="1"/>
</dbReference>
<keyword evidence="5 15" id="KW-0812">Transmembrane</keyword>
<keyword evidence="8 15" id="KW-0378">Hydrolase</keyword>
<feature type="region of interest" description="Disordered" evidence="17">
    <location>
        <begin position="604"/>
        <end position="645"/>
    </location>
</feature>
<dbReference type="SMART" id="SM00382">
    <property type="entry name" value="AAA"/>
    <property type="match status" value="1"/>
</dbReference>
<keyword evidence="6 15" id="KW-0479">Metal-binding</keyword>
<feature type="binding site" evidence="15">
    <location>
        <position position="498"/>
    </location>
    <ligand>
        <name>Zn(2+)</name>
        <dbReference type="ChEBI" id="CHEBI:29105"/>
        <note>catalytic</note>
    </ligand>
</feature>
<evidence type="ECO:0000256" key="1">
    <source>
        <dbReference type="ARBA" id="ARBA00004370"/>
    </source>
</evidence>
<comment type="similarity">
    <text evidence="16">Belongs to the AAA ATPase family.</text>
</comment>
<dbReference type="SUPFAM" id="SSF140990">
    <property type="entry name" value="FtsH protease domain-like"/>
    <property type="match status" value="1"/>
</dbReference>
<evidence type="ECO:0000256" key="16">
    <source>
        <dbReference type="RuleBase" id="RU003651"/>
    </source>
</evidence>
<dbReference type="InterPro" id="IPR011546">
    <property type="entry name" value="Pept_M41_FtsH_extracell"/>
</dbReference>
<feature type="active site" evidence="15">
    <location>
        <position position="420"/>
    </location>
</feature>
<dbReference type="GO" id="GO:0004176">
    <property type="term" value="F:ATP-dependent peptidase activity"/>
    <property type="evidence" value="ECO:0007669"/>
    <property type="project" value="InterPro"/>
</dbReference>
<comment type="caution">
    <text evidence="19">The sequence shown here is derived from an EMBL/GenBank/DDBJ whole genome shotgun (WGS) entry which is preliminary data.</text>
</comment>
<evidence type="ECO:0000256" key="4">
    <source>
        <dbReference type="ARBA" id="ARBA00022670"/>
    </source>
</evidence>
<dbReference type="Proteomes" id="UP000643405">
    <property type="component" value="Unassembled WGS sequence"/>
</dbReference>
<dbReference type="PANTHER" id="PTHR23076:SF97">
    <property type="entry name" value="ATP-DEPENDENT ZINC METALLOPROTEASE YME1L1"/>
    <property type="match status" value="1"/>
</dbReference>
<dbReference type="FunFam" id="3.40.50.300:FF:000001">
    <property type="entry name" value="ATP-dependent zinc metalloprotease FtsH"/>
    <property type="match status" value="1"/>
</dbReference>
<dbReference type="EC" id="3.4.24.-" evidence="15"/>
<comment type="similarity">
    <text evidence="14 15">In the central section; belongs to the AAA ATPase family.</text>
</comment>
<dbReference type="CDD" id="cd19501">
    <property type="entry name" value="RecA-like_FtsH"/>
    <property type="match status" value="1"/>
</dbReference>
<accession>A0A8J6U1B6</accession>